<evidence type="ECO:0000256" key="5">
    <source>
        <dbReference type="PIRNR" id="PIRNR038994"/>
    </source>
</evidence>
<comment type="catalytic activity">
    <reaction evidence="5">
        <text>N-acetyl-D-glucosamine 6-phosphate + H2O = D-glucosamine 6-phosphate + acetate</text>
        <dbReference type="Rhea" id="RHEA:22936"/>
        <dbReference type="ChEBI" id="CHEBI:15377"/>
        <dbReference type="ChEBI" id="CHEBI:30089"/>
        <dbReference type="ChEBI" id="CHEBI:57513"/>
        <dbReference type="ChEBI" id="CHEBI:58725"/>
        <dbReference type="EC" id="3.5.1.25"/>
    </reaction>
</comment>
<organism evidence="7 8">
    <name type="scientific">Shewanella intestini</name>
    <dbReference type="NCBI Taxonomy" id="2017544"/>
    <lineage>
        <taxon>Bacteria</taxon>
        <taxon>Pseudomonadati</taxon>
        <taxon>Pseudomonadota</taxon>
        <taxon>Gammaproteobacteria</taxon>
        <taxon>Alteromonadales</taxon>
        <taxon>Shewanellaceae</taxon>
        <taxon>Shewanella</taxon>
    </lineage>
</organism>
<comment type="caution">
    <text evidence="7">The sequence shown here is derived from an EMBL/GenBank/DDBJ whole genome shotgun (WGS) entry which is preliminary data.</text>
</comment>
<evidence type="ECO:0000256" key="4">
    <source>
        <dbReference type="ARBA" id="ARBA00023277"/>
    </source>
</evidence>
<name>A0ABS5I079_9GAMM</name>
<reference evidence="7 8" key="1">
    <citation type="submission" date="2020-02" db="EMBL/GenBank/DDBJ databases">
        <title>Shewanella WXL01 sp. nov., a marine bacterium isolated from green algae in Luhuitou Fringing Reef (Northern South China Sea).</title>
        <authorList>
            <person name="Wang X."/>
        </authorList>
    </citation>
    <scope>NUCLEOTIDE SEQUENCE [LARGE SCALE GENOMIC DNA]</scope>
    <source>
        <strain evidence="7 8">MCCC 1A01895</strain>
    </source>
</reference>
<keyword evidence="4 5" id="KW-0119">Carbohydrate metabolism</keyword>
<dbReference type="SUPFAM" id="SSF51338">
    <property type="entry name" value="Composite domain of metallo-dependent hydrolases"/>
    <property type="match status" value="1"/>
</dbReference>
<proteinExistence type="inferred from homology"/>
<evidence type="ECO:0000313" key="7">
    <source>
        <dbReference type="EMBL" id="MBR9726710.1"/>
    </source>
</evidence>
<dbReference type="PANTHER" id="PTHR11113">
    <property type="entry name" value="N-ACETYLGLUCOSAMINE-6-PHOSPHATE DEACETYLASE"/>
    <property type="match status" value="1"/>
</dbReference>
<evidence type="ECO:0000313" key="8">
    <source>
        <dbReference type="Proteomes" id="UP000811844"/>
    </source>
</evidence>
<evidence type="ECO:0000256" key="3">
    <source>
        <dbReference type="ARBA" id="ARBA00022801"/>
    </source>
</evidence>
<dbReference type="InterPro" id="IPR006680">
    <property type="entry name" value="Amidohydro-rel"/>
</dbReference>
<dbReference type="Pfam" id="PF01979">
    <property type="entry name" value="Amidohydro_1"/>
    <property type="match status" value="1"/>
</dbReference>
<dbReference type="GO" id="GO:0008448">
    <property type="term" value="F:N-acetylglucosamine-6-phosphate deacetylase activity"/>
    <property type="evidence" value="ECO:0007669"/>
    <property type="project" value="UniProtKB-EC"/>
</dbReference>
<dbReference type="Gene3D" id="2.30.40.10">
    <property type="entry name" value="Urease, subunit C, domain 1"/>
    <property type="match status" value="1"/>
</dbReference>
<evidence type="ECO:0000259" key="6">
    <source>
        <dbReference type="Pfam" id="PF01979"/>
    </source>
</evidence>
<keyword evidence="3 5" id="KW-0378">Hydrolase</keyword>
<keyword evidence="2" id="KW-0479">Metal-binding</keyword>
<dbReference type="InterPro" id="IPR011059">
    <property type="entry name" value="Metal-dep_hydrolase_composite"/>
</dbReference>
<evidence type="ECO:0000256" key="2">
    <source>
        <dbReference type="ARBA" id="ARBA00022723"/>
    </source>
</evidence>
<dbReference type="EC" id="3.5.1.25" evidence="5"/>
<accession>A0ABS5I079</accession>
<keyword evidence="8" id="KW-1185">Reference proteome</keyword>
<dbReference type="SUPFAM" id="SSF51556">
    <property type="entry name" value="Metallo-dependent hydrolases"/>
    <property type="match status" value="1"/>
</dbReference>
<dbReference type="CDD" id="cd00854">
    <property type="entry name" value="NagA"/>
    <property type="match status" value="1"/>
</dbReference>
<dbReference type="InterPro" id="IPR032466">
    <property type="entry name" value="Metal_Hydrolase"/>
</dbReference>
<evidence type="ECO:0000256" key="1">
    <source>
        <dbReference type="ARBA" id="ARBA00010716"/>
    </source>
</evidence>
<dbReference type="Proteomes" id="UP000811844">
    <property type="component" value="Unassembled WGS sequence"/>
</dbReference>
<gene>
    <name evidence="7" type="primary">nagA</name>
    <name evidence="7" type="ORF">G3R48_01730</name>
</gene>
<dbReference type="PIRSF" id="PIRSF038994">
    <property type="entry name" value="NagA"/>
    <property type="match status" value="1"/>
</dbReference>
<feature type="domain" description="Amidohydrolase-related" evidence="6">
    <location>
        <begin position="56"/>
        <end position="383"/>
    </location>
</feature>
<dbReference type="PANTHER" id="PTHR11113:SF14">
    <property type="entry name" value="N-ACETYLGLUCOSAMINE-6-PHOSPHATE DEACETYLASE"/>
    <property type="match status" value="1"/>
</dbReference>
<dbReference type="RefSeq" id="WP_153660897.1">
    <property type="nucleotide sequence ID" value="NZ_JAAIKR010000001.1"/>
</dbReference>
<dbReference type="InterPro" id="IPR003764">
    <property type="entry name" value="GlcNAc_6-P_deAcase"/>
</dbReference>
<sequence>MKQTFLVQQLFDGQSYIDNAAIMTENGIITQIVANVTEASTLSLAHDCQLITLKGMIVPGFIDIQVNGGGGALFNAQPSLACIKTIAKAHAAFGTTAFLPTVITDDITVMQQAADAVALAMSEKTPGVLGIHFEGPHLSVPKKGVHPAHYVREVSAAELALFTRQDLGHKVVTLAPENVAPEVITQLVKAGVKVCLGHSNADYQTVVNAINAGAVGFTHLFNAMSALNSREPGMVGAALEDDNTWCGLIVDGHHVHYAAAKVALRSKPQGKIMLVTDAMPPVGQSNDASFELFGTQVIRQGDRLNTPTGELAGCVLDMNGAVNNSVKLLGVSRDEALRMASQYPADFLGISQTHGAIKVGQTANMVLLNEHSQVVSTYIHGQVLV</sequence>
<dbReference type="NCBIfam" id="TIGR00221">
    <property type="entry name" value="nagA"/>
    <property type="match status" value="1"/>
</dbReference>
<comment type="similarity">
    <text evidence="1 5">Belongs to the metallo-dependent hydrolases superfamily. NagA family.</text>
</comment>
<dbReference type="Gene3D" id="3.20.20.140">
    <property type="entry name" value="Metal-dependent hydrolases"/>
    <property type="match status" value="1"/>
</dbReference>
<dbReference type="EMBL" id="JAAIKR010000001">
    <property type="protein sequence ID" value="MBR9726710.1"/>
    <property type="molecule type" value="Genomic_DNA"/>
</dbReference>
<protein>
    <recommendedName>
        <fullName evidence="5">N-acetylgalactosamine-6-phosphate deacetylase</fullName>
        <ecNumber evidence="5">3.5.1.25</ecNumber>
    </recommendedName>
    <alternativeName>
        <fullName evidence="5">N-acetylglucosamine-6-phosphate deacetylase</fullName>
    </alternativeName>
</protein>